<protein>
    <recommendedName>
        <fullName evidence="2">M23ase beta-sheet core domain-containing protein</fullName>
    </recommendedName>
</protein>
<evidence type="ECO:0000259" key="2">
    <source>
        <dbReference type="Pfam" id="PF01551"/>
    </source>
</evidence>
<dbReference type="SUPFAM" id="SSF51261">
    <property type="entry name" value="Duplicated hybrid motif"/>
    <property type="match status" value="1"/>
</dbReference>
<keyword evidence="1" id="KW-0472">Membrane</keyword>
<feature type="domain" description="M23ase beta-sheet core" evidence="2">
    <location>
        <begin position="200"/>
        <end position="295"/>
    </location>
</feature>
<dbReference type="PANTHER" id="PTHR21666">
    <property type="entry name" value="PEPTIDASE-RELATED"/>
    <property type="match status" value="1"/>
</dbReference>
<dbReference type="AlphaFoldDB" id="A0A1V4QF11"/>
<dbReference type="GO" id="GO:0004222">
    <property type="term" value="F:metalloendopeptidase activity"/>
    <property type="evidence" value="ECO:0007669"/>
    <property type="project" value="TreeGrafter"/>
</dbReference>
<evidence type="ECO:0000313" key="4">
    <source>
        <dbReference type="Proteomes" id="UP000191663"/>
    </source>
</evidence>
<keyword evidence="1" id="KW-0812">Transmembrane</keyword>
<gene>
    <name evidence="3" type="ORF">BXT86_04580</name>
</gene>
<dbReference type="Gene3D" id="2.70.70.10">
    <property type="entry name" value="Glucose Permease (Domain IIA)"/>
    <property type="match status" value="1"/>
</dbReference>
<comment type="caution">
    <text evidence="3">The sequence shown here is derived from an EMBL/GenBank/DDBJ whole genome shotgun (WGS) entry which is preliminary data.</text>
</comment>
<feature type="transmembrane region" description="Helical" evidence="1">
    <location>
        <begin position="22"/>
        <end position="47"/>
    </location>
</feature>
<dbReference type="Proteomes" id="UP000191663">
    <property type="component" value="Unassembled WGS sequence"/>
</dbReference>
<keyword evidence="1" id="KW-1133">Transmembrane helix</keyword>
<evidence type="ECO:0000313" key="3">
    <source>
        <dbReference type="EMBL" id="OPX17812.1"/>
    </source>
</evidence>
<dbReference type="InterPro" id="IPR050570">
    <property type="entry name" value="Cell_wall_metabolism_enzyme"/>
</dbReference>
<dbReference type="InterPro" id="IPR016047">
    <property type="entry name" value="M23ase_b-sheet_dom"/>
</dbReference>
<proteinExistence type="predicted"/>
<evidence type="ECO:0000256" key="1">
    <source>
        <dbReference type="SAM" id="Phobius"/>
    </source>
</evidence>
<dbReference type="Pfam" id="PF01551">
    <property type="entry name" value="Peptidase_M23"/>
    <property type="match status" value="1"/>
</dbReference>
<reference evidence="4" key="1">
    <citation type="submission" date="2017-01" db="EMBL/GenBank/DDBJ databases">
        <title>Novel pathways for hydrocarbon cycling and metabolic interdependencies in hydrothermal sediment communities.</title>
        <authorList>
            <person name="Dombrowski N."/>
            <person name="Seitz K."/>
            <person name="Teske A."/>
            <person name="Baker B."/>
        </authorList>
    </citation>
    <scope>NUCLEOTIDE SEQUENCE [LARGE SCALE GENOMIC DNA]</scope>
</reference>
<accession>A0A1V4QF11</accession>
<sequence length="307" mass="35287">MGNFIDIILISKRRNFQRNIRLSFGLAVAGVVIFVVLFISTLTLFIYNIQRTYSHFELQQQEVEHEKLLRKLDSLRQYLKYTEDRFNSFIAQDNRERTYWQMAYIHPDIWSMGIGGKKYKPISESISNCINRRLDEIYESLDILKGKCMLRKTSLVQLYQKQQKDFQLWSHIPSINPVPGHRIGSGFGYRVDPIDKKTIRMHWGVDIGAPKGTLIYATADGVVSYVGWNHGYGLMVDIDHGYGFRTRYAHCSSILVKPGDFVKRGQAIARVGATGRTTCSHLHYEVHVSGVKVNPAKYISFASNIID</sequence>
<dbReference type="CDD" id="cd12797">
    <property type="entry name" value="M23_peptidase"/>
    <property type="match status" value="1"/>
</dbReference>
<dbReference type="EMBL" id="MUKB01000075">
    <property type="protein sequence ID" value="OPX17812.1"/>
    <property type="molecule type" value="Genomic_DNA"/>
</dbReference>
<organism evidence="3 4">
    <name type="scientific">candidate division WOR-3 bacterium 4484_100</name>
    <dbReference type="NCBI Taxonomy" id="1936077"/>
    <lineage>
        <taxon>Bacteria</taxon>
        <taxon>Bacteria division WOR-3</taxon>
    </lineage>
</organism>
<dbReference type="InterPro" id="IPR011055">
    <property type="entry name" value="Dup_hybrid_motif"/>
</dbReference>
<dbReference type="FunFam" id="2.70.70.10:FF:000006">
    <property type="entry name" value="M23 family peptidase"/>
    <property type="match status" value="1"/>
</dbReference>
<name>A0A1V4QF11_UNCW3</name>
<dbReference type="PANTHER" id="PTHR21666:SF270">
    <property type="entry name" value="MUREIN HYDROLASE ACTIVATOR ENVC"/>
    <property type="match status" value="1"/>
</dbReference>